<name>A0A8K1GSV5_9PASS</name>
<proteinExistence type="predicted"/>
<feature type="region of interest" description="Disordered" evidence="1">
    <location>
        <begin position="1"/>
        <end position="32"/>
    </location>
</feature>
<dbReference type="OrthoDB" id="10633464at2759"/>
<reference evidence="2" key="1">
    <citation type="submission" date="2019-04" db="EMBL/GenBank/DDBJ databases">
        <title>Genome assembly of Zosterops borbonicus 15179.</title>
        <authorList>
            <person name="Leroy T."/>
            <person name="Anselmetti Y."/>
            <person name="Tilak M.-K."/>
            <person name="Nabholz B."/>
        </authorList>
    </citation>
    <scope>NUCLEOTIDE SEQUENCE</scope>
    <source>
        <strain evidence="2">HGM_15179</strain>
        <tissue evidence="2">Muscle</tissue>
    </source>
</reference>
<organism evidence="2 3">
    <name type="scientific">Zosterops borbonicus</name>
    <dbReference type="NCBI Taxonomy" id="364589"/>
    <lineage>
        <taxon>Eukaryota</taxon>
        <taxon>Metazoa</taxon>
        <taxon>Chordata</taxon>
        <taxon>Craniata</taxon>
        <taxon>Vertebrata</taxon>
        <taxon>Euteleostomi</taxon>
        <taxon>Archelosauria</taxon>
        <taxon>Archosauria</taxon>
        <taxon>Dinosauria</taxon>
        <taxon>Saurischia</taxon>
        <taxon>Theropoda</taxon>
        <taxon>Coelurosauria</taxon>
        <taxon>Aves</taxon>
        <taxon>Neognathae</taxon>
        <taxon>Neoaves</taxon>
        <taxon>Telluraves</taxon>
        <taxon>Australaves</taxon>
        <taxon>Passeriformes</taxon>
        <taxon>Sylvioidea</taxon>
        <taxon>Zosteropidae</taxon>
        <taxon>Zosterops</taxon>
    </lineage>
</organism>
<feature type="region of interest" description="Disordered" evidence="1">
    <location>
        <begin position="128"/>
        <end position="165"/>
    </location>
</feature>
<evidence type="ECO:0000256" key="1">
    <source>
        <dbReference type="SAM" id="MobiDB-lite"/>
    </source>
</evidence>
<protein>
    <submittedName>
        <fullName evidence="2">Uncharacterized protein</fullName>
    </submittedName>
</protein>
<dbReference type="EMBL" id="SWJQ01000066">
    <property type="protein sequence ID" value="TRZ23728.1"/>
    <property type="molecule type" value="Genomic_DNA"/>
</dbReference>
<comment type="caution">
    <text evidence="2">The sequence shown here is derived from an EMBL/GenBank/DDBJ whole genome shotgun (WGS) entry which is preliminary data.</text>
</comment>
<evidence type="ECO:0000313" key="3">
    <source>
        <dbReference type="Proteomes" id="UP000796761"/>
    </source>
</evidence>
<evidence type="ECO:0000313" key="2">
    <source>
        <dbReference type="EMBL" id="TRZ23728.1"/>
    </source>
</evidence>
<sequence length="185" mass="20658">MSREMGMMETLRLSSKLARKQQKADTSRAIQTQQSSNQLYLLAWDQKEAQTQMGLGKRDISRDISDIGQSRAGDDNLRDVSTISKAISIDVRAEVSSSKTKFLLKNYDKKEKRDKLEIHGKTCSYLKDPQRKDGLHPQKNTSNAGCPTTIRVPKPHGGGDLPGATAQTVAQNNSDSKMWLIIRLK</sequence>
<accession>A0A8K1GSV5</accession>
<gene>
    <name evidence="2" type="ORF">HGM15179_003379</name>
</gene>
<keyword evidence="3" id="KW-1185">Reference proteome</keyword>
<dbReference type="AlphaFoldDB" id="A0A8K1GSV5"/>
<dbReference type="Proteomes" id="UP000796761">
    <property type="component" value="Unassembled WGS sequence"/>
</dbReference>